<accession>A0ACC1LCP9</accession>
<comment type="caution">
    <text evidence="1">The sequence shown here is derived from an EMBL/GenBank/DDBJ whole genome shotgun (WGS) entry which is preliminary data.</text>
</comment>
<name>A0ACC1LCP9_9FUNG</name>
<keyword evidence="2" id="KW-1185">Reference proteome</keyword>
<protein>
    <submittedName>
        <fullName evidence="1">Uncharacterized protein</fullName>
    </submittedName>
</protein>
<dbReference type="Proteomes" id="UP001140087">
    <property type="component" value="Unassembled WGS sequence"/>
</dbReference>
<proteinExistence type="predicted"/>
<sequence length="319" mass="33126">MRPGALVWASAALVACLACVARTAALPTRLEKRVFNGFLMPLTLAPYGVSVTRYDANGMLYLCGGTIISPNHVLTAGHCVYNATKQINPASAFQIGFGSMNKTKQQTVRATQVHPHPSYVVNNVVNGSFDLALLTVPTIPFGANAAQIPIYTGPIEPLQSLMAMGWGIAEPTAVALAVLRGVLVKTGTLADCKSFLPSFQTHSGPQVCTIGNLTPDRTTCGGDSGSPVVINSNGVVQLAGLNSVGLYKGKMSCGAADTAHFYTHPAYFMDFITKASGLPSSFFAAQAGKGAAGGAPPAVTTVVKNVVVLPSNMPQLPAY</sequence>
<dbReference type="EMBL" id="JANBUN010000298">
    <property type="protein sequence ID" value="KAJ2804947.1"/>
    <property type="molecule type" value="Genomic_DNA"/>
</dbReference>
<evidence type="ECO:0000313" key="1">
    <source>
        <dbReference type="EMBL" id="KAJ2804947.1"/>
    </source>
</evidence>
<reference evidence="1" key="1">
    <citation type="submission" date="2022-07" db="EMBL/GenBank/DDBJ databases">
        <title>Phylogenomic reconstructions and comparative analyses of Kickxellomycotina fungi.</title>
        <authorList>
            <person name="Reynolds N.K."/>
            <person name="Stajich J.E."/>
            <person name="Barry K."/>
            <person name="Grigoriev I.V."/>
            <person name="Crous P."/>
            <person name="Smith M.E."/>
        </authorList>
    </citation>
    <scope>NUCLEOTIDE SEQUENCE</scope>
    <source>
        <strain evidence="1">BCRC 34780</strain>
    </source>
</reference>
<organism evidence="1 2">
    <name type="scientific">Coemansia helicoidea</name>
    <dbReference type="NCBI Taxonomy" id="1286919"/>
    <lineage>
        <taxon>Eukaryota</taxon>
        <taxon>Fungi</taxon>
        <taxon>Fungi incertae sedis</taxon>
        <taxon>Zoopagomycota</taxon>
        <taxon>Kickxellomycotina</taxon>
        <taxon>Kickxellomycetes</taxon>
        <taxon>Kickxellales</taxon>
        <taxon>Kickxellaceae</taxon>
        <taxon>Coemansia</taxon>
    </lineage>
</organism>
<gene>
    <name evidence="1" type="ORF">H4R21_001445</name>
</gene>
<evidence type="ECO:0000313" key="2">
    <source>
        <dbReference type="Proteomes" id="UP001140087"/>
    </source>
</evidence>